<dbReference type="EMBL" id="QWDC01000002">
    <property type="protein sequence ID" value="RFZ92795.1"/>
    <property type="molecule type" value="Genomic_DNA"/>
</dbReference>
<protein>
    <recommendedName>
        <fullName evidence="5">Tetratricopeptide repeat protein</fullName>
    </recommendedName>
</protein>
<feature type="transmembrane region" description="Helical" evidence="2">
    <location>
        <begin position="7"/>
        <end position="27"/>
    </location>
</feature>
<dbReference type="InterPro" id="IPR019734">
    <property type="entry name" value="TPR_rpt"/>
</dbReference>
<organism evidence="3 4">
    <name type="scientific">Mucilaginibacter conchicola</name>
    <dbReference type="NCBI Taxonomy" id="2303333"/>
    <lineage>
        <taxon>Bacteria</taxon>
        <taxon>Pseudomonadati</taxon>
        <taxon>Bacteroidota</taxon>
        <taxon>Sphingobacteriia</taxon>
        <taxon>Sphingobacteriales</taxon>
        <taxon>Sphingobacteriaceae</taxon>
        <taxon>Mucilaginibacter</taxon>
    </lineage>
</organism>
<dbReference type="PROSITE" id="PS50005">
    <property type="entry name" value="TPR"/>
    <property type="match status" value="1"/>
</dbReference>
<sequence>MKTWTRSLIYLISFSVCFFGEVVINLACGPEPDPYDYYVSFFHNDLSQSNGFRPFTFTNYSFLYSDEEPVNEQDINAAEWAAYLGHNTTTAHVKQAMYKLNGKTDTLLNNGFLISGSRLPDSLRGNSFLKNLPTNKSAYKYYGFTKRIEPLVNYATDYWDPKPIDTPALKRSAGEALSLAATTGDKFTRLRYYYQAQRLLHYSAQYKQAAKVYDKHIAGEVSGSRIKAWALALRAGEERRIGDTVKAAYLFSKVFALYPERRVQAYRNYRAIDVPKAAILTIAKTNEEKATIYAIESFGNPKPDVEAIKNIYDIQPTSPLITTLITREMNKQEEYYLSRVLNDPQTPIMNSFYGIDWAGSEKNATAQVNQLDNLCNRIASEHKNPDHAIGYLASAYLAWMQKNTSKGLDEISLLNNVKLTEKLDGQKQIIKLLLASQGMQAKNKMDEAVLLPSLKWLDSKVKAETRDFYKKHSGANYYYYGETDERRFAVTARNFYHSVLAPMYLKQKDTAMAALAMVTGDIPGNKPDLSYETIDFLQNFIHSKAFVKLIQWRTKAPTMPYLKFMSQKIAAAKPAWLYELLGTAYLREHQYEKAISAYSHTTKAAINQGDEASNPFISQLADYPKIYQDGSRRSYNKLEFAKAMAKLQRQIAQKPTAAVYFKYATGLYNTAMHGNSWDLISYNWTANDFGRNKYYYDVDYIRSANAEVYYLKARALSKDPEFKARCTFMAAKCRQKQIRIPNYRDSDYETADLNYSRLVRQNAYFKQLGDGYKGTAFFKRAVNECSYLQDFLKGRIKRSKR</sequence>
<proteinExistence type="predicted"/>
<dbReference type="OrthoDB" id="605297at2"/>
<name>A0A372NUA9_9SPHI</name>
<dbReference type="Proteomes" id="UP000264217">
    <property type="component" value="Unassembled WGS sequence"/>
</dbReference>
<keyword evidence="2" id="KW-1133">Transmembrane helix</keyword>
<evidence type="ECO:0008006" key="5">
    <source>
        <dbReference type="Google" id="ProtNLM"/>
    </source>
</evidence>
<comment type="caution">
    <text evidence="3">The sequence shown here is derived from an EMBL/GenBank/DDBJ whole genome shotgun (WGS) entry which is preliminary data.</text>
</comment>
<keyword evidence="2" id="KW-0472">Membrane</keyword>
<evidence type="ECO:0000313" key="4">
    <source>
        <dbReference type="Proteomes" id="UP000264217"/>
    </source>
</evidence>
<keyword evidence="4" id="KW-1185">Reference proteome</keyword>
<evidence type="ECO:0000256" key="1">
    <source>
        <dbReference type="PROSITE-ProRule" id="PRU00339"/>
    </source>
</evidence>
<dbReference type="AlphaFoldDB" id="A0A372NUA9"/>
<gene>
    <name evidence="3" type="ORF">D0C36_15475</name>
</gene>
<keyword evidence="1" id="KW-0802">TPR repeat</keyword>
<evidence type="ECO:0000313" key="3">
    <source>
        <dbReference type="EMBL" id="RFZ92795.1"/>
    </source>
</evidence>
<accession>A0A372NUA9</accession>
<dbReference type="RefSeq" id="WP_117392503.1">
    <property type="nucleotide sequence ID" value="NZ_QWDC01000002.1"/>
</dbReference>
<evidence type="ECO:0000256" key="2">
    <source>
        <dbReference type="SAM" id="Phobius"/>
    </source>
</evidence>
<feature type="repeat" description="TPR" evidence="1">
    <location>
        <begin position="575"/>
        <end position="608"/>
    </location>
</feature>
<keyword evidence="2" id="KW-0812">Transmembrane</keyword>
<reference evidence="3 4" key="1">
    <citation type="submission" date="2018-08" db="EMBL/GenBank/DDBJ databases">
        <title>Mucilaginibacter sp. MYSH2.</title>
        <authorList>
            <person name="Seo T."/>
        </authorList>
    </citation>
    <scope>NUCLEOTIDE SEQUENCE [LARGE SCALE GENOMIC DNA]</scope>
    <source>
        <strain evidence="3 4">MYSH2</strain>
    </source>
</reference>